<evidence type="ECO:0000259" key="4">
    <source>
        <dbReference type="Pfam" id="PF08100"/>
    </source>
</evidence>
<proteinExistence type="predicted"/>
<keyword evidence="2" id="KW-0808">Transferase</keyword>
<dbReference type="GO" id="GO:0046983">
    <property type="term" value="F:protein dimerization activity"/>
    <property type="evidence" value="ECO:0007669"/>
    <property type="project" value="InterPro"/>
</dbReference>
<dbReference type="PROSITE" id="PS51683">
    <property type="entry name" value="SAM_OMT_II"/>
    <property type="match status" value="1"/>
</dbReference>
<dbReference type="PANTHER" id="PTHR11746">
    <property type="entry name" value="O-METHYLTRANSFERASE"/>
    <property type="match status" value="1"/>
</dbReference>
<dbReference type="InterPro" id="IPR016461">
    <property type="entry name" value="COMT-like"/>
</dbReference>
<dbReference type="FunFam" id="1.10.10.10:FF:000213">
    <property type="entry name" value="Coniferyl alcohol 9-O-methyltransferase"/>
    <property type="match status" value="1"/>
</dbReference>
<gene>
    <name evidence="5" type="ORF">Sradi_2342400</name>
</gene>
<feature type="domain" description="O-methyltransferase dimerisation" evidence="4">
    <location>
        <begin position="22"/>
        <end position="110"/>
    </location>
</feature>
<dbReference type="Pfam" id="PF08100">
    <property type="entry name" value="Dimerisation"/>
    <property type="match status" value="1"/>
</dbReference>
<dbReference type="InterPro" id="IPR012967">
    <property type="entry name" value="COMT_dimerisation"/>
</dbReference>
<dbReference type="GO" id="GO:0032259">
    <property type="term" value="P:methylation"/>
    <property type="evidence" value="ECO:0007669"/>
    <property type="project" value="UniProtKB-KW"/>
</dbReference>
<dbReference type="InterPro" id="IPR036388">
    <property type="entry name" value="WH-like_DNA-bd_sf"/>
</dbReference>
<keyword evidence="1" id="KW-0489">Methyltransferase</keyword>
<dbReference type="SUPFAM" id="SSF46785">
    <property type="entry name" value="Winged helix' DNA-binding domain"/>
    <property type="match status" value="1"/>
</dbReference>
<evidence type="ECO:0000256" key="3">
    <source>
        <dbReference type="ARBA" id="ARBA00022691"/>
    </source>
</evidence>
<evidence type="ECO:0000256" key="2">
    <source>
        <dbReference type="ARBA" id="ARBA00022679"/>
    </source>
</evidence>
<evidence type="ECO:0000256" key="1">
    <source>
        <dbReference type="ARBA" id="ARBA00022603"/>
    </source>
</evidence>
<protein>
    <submittedName>
        <fullName evidence="5">Chavicol O-methyltransferase</fullName>
    </submittedName>
</protein>
<reference evidence="5" key="2">
    <citation type="journal article" date="2024" name="Plant">
        <title>Genomic evolution and insights into agronomic trait innovations of Sesamum species.</title>
        <authorList>
            <person name="Miao H."/>
            <person name="Wang L."/>
            <person name="Qu L."/>
            <person name="Liu H."/>
            <person name="Sun Y."/>
            <person name="Le M."/>
            <person name="Wang Q."/>
            <person name="Wei S."/>
            <person name="Zheng Y."/>
            <person name="Lin W."/>
            <person name="Duan Y."/>
            <person name="Cao H."/>
            <person name="Xiong S."/>
            <person name="Wang X."/>
            <person name="Wei L."/>
            <person name="Li C."/>
            <person name="Ma Q."/>
            <person name="Ju M."/>
            <person name="Zhao R."/>
            <person name="Li G."/>
            <person name="Mu C."/>
            <person name="Tian Q."/>
            <person name="Mei H."/>
            <person name="Zhang T."/>
            <person name="Gao T."/>
            <person name="Zhang H."/>
        </authorList>
    </citation>
    <scope>NUCLEOTIDE SEQUENCE</scope>
    <source>
        <strain evidence="5">G02</strain>
    </source>
</reference>
<evidence type="ECO:0000313" key="5">
    <source>
        <dbReference type="EMBL" id="KAL0399991.1"/>
    </source>
</evidence>
<organism evidence="5">
    <name type="scientific">Sesamum radiatum</name>
    <name type="common">Black benniseed</name>
    <dbReference type="NCBI Taxonomy" id="300843"/>
    <lineage>
        <taxon>Eukaryota</taxon>
        <taxon>Viridiplantae</taxon>
        <taxon>Streptophyta</taxon>
        <taxon>Embryophyta</taxon>
        <taxon>Tracheophyta</taxon>
        <taxon>Spermatophyta</taxon>
        <taxon>Magnoliopsida</taxon>
        <taxon>eudicotyledons</taxon>
        <taxon>Gunneridae</taxon>
        <taxon>Pentapetalae</taxon>
        <taxon>asterids</taxon>
        <taxon>lamiids</taxon>
        <taxon>Lamiales</taxon>
        <taxon>Pedaliaceae</taxon>
        <taxon>Sesamum</taxon>
    </lineage>
</organism>
<dbReference type="AlphaFoldDB" id="A0AAW2T8L6"/>
<dbReference type="EMBL" id="JACGWJ010000009">
    <property type="protein sequence ID" value="KAL0399991.1"/>
    <property type="molecule type" value="Genomic_DNA"/>
</dbReference>
<dbReference type="Gene3D" id="1.10.10.10">
    <property type="entry name" value="Winged helix-like DNA-binding domain superfamily/Winged helix DNA-binding domain"/>
    <property type="match status" value="1"/>
</dbReference>
<sequence>MALPNNEELPTEQLLHAQAHVWNHLFSFINSISLKCAIQLGIPDIIHNHGKPMTLSQLVHALPIPKVKSHFIYRLMRILLHSEFFVKINIFEDDEDEGYWLTPASLLLLRNAP</sequence>
<dbReference type="GO" id="GO:0008757">
    <property type="term" value="F:S-adenosylmethionine-dependent methyltransferase activity"/>
    <property type="evidence" value="ECO:0007669"/>
    <property type="project" value="UniProtKB-ARBA"/>
</dbReference>
<dbReference type="InterPro" id="IPR036390">
    <property type="entry name" value="WH_DNA-bd_sf"/>
</dbReference>
<reference evidence="5" key="1">
    <citation type="submission" date="2020-06" db="EMBL/GenBank/DDBJ databases">
        <authorList>
            <person name="Li T."/>
            <person name="Hu X."/>
            <person name="Zhang T."/>
            <person name="Song X."/>
            <person name="Zhang H."/>
            <person name="Dai N."/>
            <person name="Sheng W."/>
            <person name="Hou X."/>
            <person name="Wei L."/>
        </authorList>
    </citation>
    <scope>NUCLEOTIDE SEQUENCE</scope>
    <source>
        <strain evidence="5">G02</strain>
        <tissue evidence="5">Leaf</tissue>
    </source>
</reference>
<keyword evidence="3" id="KW-0949">S-adenosyl-L-methionine</keyword>
<comment type="caution">
    <text evidence="5">The sequence shown here is derived from an EMBL/GenBank/DDBJ whole genome shotgun (WGS) entry which is preliminary data.</text>
</comment>
<accession>A0AAW2T8L6</accession>
<name>A0AAW2T8L6_SESRA</name>